<proteinExistence type="predicted"/>
<dbReference type="KEGG" id="cvn:111110398"/>
<sequence>MISLVCSLSQAPDIMVALRLISVLWLLLLLIGCADGKSCTVDGDGNYIEGCFDYTYTYTYYTYYTISGGAIAGAVVGSLFFVAIVAFIVCFCCWLRKRNAAGTPGTVARPTGPVIVQSTPGNVPAANPAQPGPSNPVMQQAYPMTSPNNAHTLRMHTGYDQ</sequence>
<keyword evidence="1" id="KW-1133">Transmembrane helix</keyword>
<feature type="chain" id="PRO_5034064973" evidence="2">
    <location>
        <begin position="37"/>
        <end position="161"/>
    </location>
</feature>
<feature type="signal peptide" evidence="2">
    <location>
        <begin position="1"/>
        <end position="36"/>
    </location>
</feature>
<dbReference type="RefSeq" id="XP_022302592.1">
    <property type="nucleotide sequence ID" value="XM_022446884.1"/>
</dbReference>
<keyword evidence="1" id="KW-0812">Transmembrane</keyword>
<keyword evidence="1" id="KW-0472">Membrane</keyword>
<accession>A0A8B8BGU6</accession>
<gene>
    <name evidence="4" type="primary">LOC111110398</name>
</gene>
<dbReference type="Proteomes" id="UP000694844">
    <property type="component" value="Chromosome 8"/>
</dbReference>
<keyword evidence="3" id="KW-1185">Reference proteome</keyword>
<keyword evidence="2" id="KW-0732">Signal</keyword>
<name>A0A8B8BGU6_CRAVI</name>
<organism evidence="3 4">
    <name type="scientific">Crassostrea virginica</name>
    <name type="common">Eastern oyster</name>
    <dbReference type="NCBI Taxonomy" id="6565"/>
    <lineage>
        <taxon>Eukaryota</taxon>
        <taxon>Metazoa</taxon>
        <taxon>Spiralia</taxon>
        <taxon>Lophotrochozoa</taxon>
        <taxon>Mollusca</taxon>
        <taxon>Bivalvia</taxon>
        <taxon>Autobranchia</taxon>
        <taxon>Pteriomorphia</taxon>
        <taxon>Ostreida</taxon>
        <taxon>Ostreoidea</taxon>
        <taxon>Ostreidae</taxon>
        <taxon>Crassostrea</taxon>
    </lineage>
</organism>
<reference evidence="4" key="1">
    <citation type="submission" date="2025-08" db="UniProtKB">
        <authorList>
            <consortium name="RefSeq"/>
        </authorList>
    </citation>
    <scope>IDENTIFICATION</scope>
    <source>
        <tissue evidence="4">Whole sample</tissue>
    </source>
</reference>
<evidence type="ECO:0000256" key="1">
    <source>
        <dbReference type="SAM" id="Phobius"/>
    </source>
</evidence>
<feature type="transmembrane region" description="Helical" evidence="1">
    <location>
        <begin position="60"/>
        <end position="93"/>
    </location>
</feature>
<dbReference type="GeneID" id="111110398"/>
<evidence type="ECO:0000313" key="4">
    <source>
        <dbReference type="RefSeq" id="XP_022302592.1"/>
    </source>
</evidence>
<evidence type="ECO:0000256" key="2">
    <source>
        <dbReference type="SAM" id="SignalP"/>
    </source>
</evidence>
<evidence type="ECO:0000313" key="3">
    <source>
        <dbReference type="Proteomes" id="UP000694844"/>
    </source>
</evidence>
<dbReference type="AlphaFoldDB" id="A0A8B8BGU6"/>
<protein>
    <submittedName>
        <fullName evidence="4">Uncharacterized protein LOC111110398 isoform X1</fullName>
    </submittedName>
</protein>